<accession>A0A7M2YAD2</accession>
<evidence type="ECO:0000313" key="3">
    <source>
        <dbReference type="Proteomes" id="UP000594195"/>
    </source>
</evidence>
<gene>
    <name evidence="2" type="ORF">Q73A0000_10540</name>
</gene>
<reference evidence="2 3" key="1">
    <citation type="submission" date="2019-05" db="EMBL/GenBank/DDBJ databases">
        <title>Chryseobacterium sp. isolated from King George Island, maritime Antarctica.</title>
        <authorList>
            <person name="Peng X."/>
        </authorList>
    </citation>
    <scope>NUCLEOTIDE SEQUENCE [LARGE SCALE GENOMIC DNA]</scope>
    <source>
        <strain evidence="2 3">7-3A</strain>
    </source>
</reference>
<feature type="domain" description="DUF4142" evidence="1">
    <location>
        <begin position="63"/>
        <end position="197"/>
    </location>
</feature>
<dbReference type="PROSITE" id="PS51257">
    <property type="entry name" value="PROKAR_LIPOPROTEIN"/>
    <property type="match status" value="1"/>
</dbReference>
<dbReference type="EMBL" id="CP040442">
    <property type="protein sequence ID" value="QOW10779.1"/>
    <property type="molecule type" value="Genomic_DNA"/>
</dbReference>
<name>A0A7M2YAD2_9FLAO</name>
<protein>
    <submittedName>
        <fullName evidence="2">DUF4142 domain-containing protein</fullName>
    </submittedName>
</protein>
<dbReference type="RefSeq" id="WP_193810944.1">
    <property type="nucleotide sequence ID" value="NZ_CP040442.1"/>
</dbReference>
<dbReference type="PANTHER" id="PTHR38593:SF1">
    <property type="entry name" value="BLR2558 PROTEIN"/>
    <property type="match status" value="1"/>
</dbReference>
<dbReference type="Gene3D" id="1.20.1260.10">
    <property type="match status" value="1"/>
</dbReference>
<dbReference type="AlphaFoldDB" id="A0A7M2YAD2"/>
<keyword evidence="3" id="KW-1185">Reference proteome</keyword>
<sequence>MKNSILTVLAITALVACKKTETTAVDTSADSTNMMAPTDSGMMTDDTTKMSASTENVNSMSDQDKKFAENAAKGGMMEVMLGNIAETNSSNETVKAFGKLMVADHTKADNELKDWASKIGYILPDAMDADQQKTVDDLKMKKGVDFDKPYTDLMVNGHKSVIADFKKEISGGTEPSLKSFASATLPTLEHHLVKAEEAKKSVK</sequence>
<dbReference type="Proteomes" id="UP000594195">
    <property type="component" value="Chromosome"/>
</dbReference>
<evidence type="ECO:0000259" key="1">
    <source>
        <dbReference type="Pfam" id="PF13628"/>
    </source>
</evidence>
<dbReference type="KEGG" id="kfa:Q73A0000_10540"/>
<organism evidence="2 3">
    <name type="scientific">Kaistella flava</name>
    <name type="common">ex Peng et al. 2021</name>
    <dbReference type="NCBI Taxonomy" id="2038776"/>
    <lineage>
        <taxon>Bacteria</taxon>
        <taxon>Pseudomonadati</taxon>
        <taxon>Bacteroidota</taxon>
        <taxon>Flavobacteriia</taxon>
        <taxon>Flavobacteriales</taxon>
        <taxon>Weeksellaceae</taxon>
        <taxon>Chryseobacterium group</taxon>
        <taxon>Kaistella</taxon>
    </lineage>
</organism>
<proteinExistence type="predicted"/>
<dbReference type="InterPro" id="IPR025419">
    <property type="entry name" value="DUF4142"/>
</dbReference>
<dbReference type="Pfam" id="PF13628">
    <property type="entry name" value="DUF4142"/>
    <property type="match status" value="1"/>
</dbReference>
<dbReference type="PANTHER" id="PTHR38593">
    <property type="entry name" value="BLR2558 PROTEIN"/>
    <property type="match status" value="1"/>
</dbReference>
<dbReference type="InterPro" id="IPR012347">
    <property type="entry name" value="Ferritin-like"/>
</dbReference>
<evidence type="ECO:0000313" key="2">
    <source>
        <dbReference type="EMBL" id="QOW10779.1"/>
    </source>
</evidence>